<accession>A0A1R0KEI2</accession>
<dbReference type="Proteomes" id="UP000187486">
    <property type="component" value="Unassembled WGS sequence"/>
</dbReference>
<evidence type="ECO:0000313" key="3">
    <source>
        <dbReference type="EMBL" id="OLZ43569.1"/>
    </source>
</evidence>
<evidence type="ECO:0000313" key="4">
    <source>
        <dbReference type="Proteomes" id="UP000187486"/>
    </source>
</evidence>
<sequence>MTHDERGPASAAKAAARLLNPASSPPATQEKAAVDDGTPQPLAELTARVHALEQEIQALTRRVRKLERARPIPST</sequence>
<gene>
    <name evidence="3" type="ORF">BS329_38595</name>
</gene>
<organism evidence="3 4">
    <name type="scientific">Amycolatopsis coloradensis</name>
    <dbReference type="NCBI Taxonomy" id="76021"/>
    <lineage>
        <taxon>Bacteria</taxon>
        <taxon>Bacillati</taxon>
        <taxon>Actinomycetota</taxon>
        <taxon>Actinomycetes</taxon>
        <taxon>Pseudonocardiales</taxon>
        <taxon>Pseudonocardiaceae</taxon>
        <taxon>Amycolatopsis</taxon>
    </lineage>
</organism>
<dbReference type="RefSeq" id="WP_076168178.1">
    <property type="nucleotide sequence ID" value="NZ_JBEZVB010000047.1"/>
</dbReference>
<feature type="region of interest" description="Disordered" evidence="2">
    <location>
        <begin position="1"/>
        <end position="40"/>
    </location>
</feature>
<dbReference type="AlphaFoldDB" id="A0A1R0KEI2"/>
<protein>
    <submittedName>
        <fullName evidence="3">Uncharacterized protein</fullName>
    </submittedName>
</protein>
<dbReference type="STRING" id="76021.BS329_38595"/>
<reference evidence="3 4" key="1">
    <citation type="submission" date="2016-01" db="EMBL/GenBank/DDBJ databases">
        <title>Amycolatopsis coloradensis genome sequencing and assembly.</title>
        <authorList>
            <person name="Mayilraj S."/>
        </authorList>
    </citation>
    <scope>NUCLEOTIDE SEQUENCE [LARGE SCALE GENOMIC DNA]</scope>
    <source>
        <strain evidence="3 4">DSM 44225</strain>
    </source>
</reference>
<comment type="caution">
    <text evidence="3">The sequence shown here is derived from an EMBL/GenBank/DDBJ whole genome shotgun (WGS) entry which is preliminary data.</text>
</comment>
<dbReference type="EMBL" id="MQUQ01000031">
    <property type="protein sequence ID" value="OLZ43569.1"/>
    <property type="molecule type" value="Genomic_DNA"/>
</dbReference>
<evidence type="ECO:0000256" key="2">
    <source>
        <dbReference type="SAM" id="MobiDB-lite"/>
    </source>
</evidence>
<proteinExistence type="predicted"/>
<keyword evidence="1" id="KW-0175">Coiled coil</keyword>
<feature type="coiled-coil region" evidence="1">
    <location>
        <begin position="42"/>
        <end position="69"/>
    </location>
</feature>
<evidence type="ECO:0000256" key="1">
    <source>
        <dbReference type="SAM" id="Coils"/>
    </source>
</evidence>
<keyword evidence="4" id="KW-1185">Reference proteome</keyword>
<name>A0A1R0KEI2_9PSEU</name>